<dbReference type="Proteomes" id="UP000030675">
    <property type="component" value="Unassembled WGS sequence"/>
</dbReference>
<dbReference type="RefSeq" id="WP_023932788.1">
    <property type="nucleotide sequence ID" value="NZ_DF196819.1"/>
</dbReference>
<dbReference type="AlphaFoldDB" id="A0A0U1P6M1"/>
<evidence type="ECO:0008006" key="4">
    <source>
        <dbReference type="Google" id="ProtNLM"/>
    </source>
</evidence>
<gene>
    <name evidence="2" type="ORF">PLEI_1833</name>
</gene>
<evidence type="ECO:0000313" key="2">
    <source>
        <dbReference type="EMBL" id="GAD30178.1"/>
    </source>
</evidence>
<dbReference type="EMBL" id="DF196819">
    <property type="protein sequence ID" value="GAD30178.1"/>
    <property type="molecule type" value="Genomic_DNA"/>
</dbReference>
<name>A0A0U1P6M1_PHOLE</name>
<keyword evidence="1" id="KW-0732">Signal</keyword>
<sequence length="166" mass="18013">MKKTTLLLPLAFLLFGCDAQTSATKTIDASTVEQCSQGEYAYSLPVDLEKYTHAMALFSQEGGDNPYATTKFKQTCQLLPQVEDKLAYIAEQSAQATLPYPEAGKVLYFKQVDDTAYVVLAAQEDGWAGVSAAMAAAEPVITRNIQLNSSIQHVTFGYAPGDEKQS</sequence>
<organism evidence="2 3">
    <name type="scientific">Photobacterium leiognathi lrivu.4.1</name>
    <dbReference type="NCBI Taxonomy" id="1248232"/>
    <lineage>
        <taxon>Bacteria</taxon>
        <taxon>Pseudomonadati</taxon>
        <taxon>Pseudomonadota</taxon>
        <taxon>Gammaproteobacteria</taxon>
        <taxon>Vibrionales</taxon>
        <taxon>Vibrionaceae</taxon>
        <taxon>Photobacterium</taxon>
    </lineage>
</organism>
<feature type="chain" id="PRO_5006712545" description="Lipoprotein" evidence="1">
    <location>
        <begin position="20"/>
        <end position="166"/>
    </location>
</feature>
<accession>A0A0U1P6M1</accession>
<feature type="signal peptide" evidence="1">
    <location>
        <begin position="1"/>
        <end position="19"/>
    </location>
</feature>
<evidence type="ECO:0000313" key="3">
    <source>
        <dbReference type="Proteomes" id="UP000030675"/>
    </source>
</evidence>
<protein>
    <recommendedName>
        <fullName evidence="4">Lipoprotein</fullName>
    </recommendedName>
</protein>
<evidence type="ECO:0000256" key="1">
    <source>
        <dbReference type="SAM" id="SignalP"/>
    </source>
</evidence>
<dbReference type="PROSITE" id="PS51257">
    <property type="entry name" value="PROKAR_LIPOPROTEIN"/>
    <property type="match status" value="1"/>
</dbReference>
<reference evidence="3" key="1">
    <citation type="submission" date="2012-12" db="EMBL/GenBank/DDBJ databases">
        <title>Genome Sequence of Photobacterium leiognathi lrivu.4.1.</title>
        <authorList>
            <person name="Urbanczyk H."/>
            <person name="Ogura Y."/>
            <person name="Hayashi T."/>
            <person name="Dunlap P.V."/>
        </authorList>
    </citation>
    <scope>NUCLEOTIDE SEQUENCE [LARGE SCALE GENOMIC DNA]</scope>
    <source>
        <strain evidence="3">lrivu.4.1</strain>
    </source>
</reference>
<dbReference type="HOGENOM" id="CLU_1712516_0_0_6"/>
<proteinExistence type="predicted"/>
<dbReference type="eggNOG" id="ENOG502ZM90">
    <property type="taxonomic scope" value="Bacteria"/>
</dbReference>